<dbReference type="PANTHER" id="PTHR44688">
    <property type="entry name" value="DNA-BINDING TRANSCRIPTIONAL ACTIVATOR DEVR_DOSR"/>
    <property type="match status" value="1"/>
</dbReference>
<evidence type="ECO:0000313" key="8">
    <source>
        <dbReference type="Proteomes" id="UP000199058"/>
    </source>
</evidence>
<dbReference type="PROSITE" id="PS50110">
    <property type="entry name" value="RESPONSE_REGULATORY"/>
    <property type="match status" value="1"/>
</dbReference>
<keyword evidence="3" id="KW-0804">Transcription</keyword>
<evidence type="ECO:0000256" key="1">
    <source>
        <dbReference type="ARBA" id="ARBA00023015"/>
    </source>
</evidence>
<dbReference type="AlphaFoldDB" id="A0A1I1HSS2"/>
<sequence length="204" mass="22799">MPTEANIYIVDDDELVLSTLDSIFTFAGFEVFTFNRAEDFLATDLSDAPGCLILDLRMPHMSGLELQRHLAKRQLQLPVIIYTGNADVATTVRAMSDGAFTLIQKPISNDLLVETVRDAIQQHQERFQKTALYQQARDQLACLSEKERQVAILAADGLTAADISKQLHVSIRTVEAHKSNIFKKLNIHSIAQLTRLVVLAELTH</sequence>
<dbReference type="InterPro" id="IPR000792">
    <property type="entry name" value="Tscrpt_reg_LuxR_C"/>
</dbReference>
<evidence type="ECO:0000259" key="6">
    <source>
        <dbReference type="PROSITE" id="PS50110"/>
    </source>
</evidence>
<dbReference type="Gene3D" id="3.40.50.2300">
    <property type="match status" value="1"/>
</dbReference>
<accession>A0A1I1HSS2</accession>
<proteinExistence type="predicted"/>
<feature type="domain" description="Response regulatory" evidence="6">
    <location>
        <begin position="6"/>
        <end position="120"/>
    </location>
</feature>
<dbReference type="InterPro" id="IPR016032">
    <property type="entry name" value="Sig_transdc_resp-reg_C-effctor"/>
</dbReference>
<dbReference type="Pfam" id="PF00196">
    <property type="entry name" value="GerE"/>
    <property type="match status" value="1"/>
</dbReference>
<gene>
    <name evidence="7" type="ORF">SAMN05660443_2013</name>
</gene>
<keyword evidence="1" id="KW-0805">Transcription regulation</keyword>
<dbReference type="GO" id="GO:0000160">
    <property type="term" value="P:phosphorelay signal transduction system"/>
    <property type="evidence" value="ECO:0007669"/>
    <property type="project" value="InterPro"/>
</dbReference>
<dbReference type="CDD" id="cd06170">
    <property type="entry name" value="LuxR_C_like"/>
    <property type="match status" value="1"/>
</dbReference>
<protein>
    <submittedName>
        <fullName evidence="7">Two component transcriptional regulator, LuxR family</fullName>
    </submittedName>
</protein>
<dbReference type="Gene3D" id="1.10.10.10">
    <property type="entry name" value="Winged helix-like DNA-binding domain superfamily/Winged helix DNA-binding domain"/>
    <property type="match status" value="1"/>
</dbReference>
<dbReference type="PANTHER" id="PTHR44688:SF16">
    <property type="entry name" value="DNA-BINDING TRANSCRIPTIONAL ACTIVATOR DEVR_DOSR"/>
    <property type="match status" value="1"/>
</dbReference>
<evidence type="ECO:0000256" key="2">
    <source>
        <dbReference type="ARBA" id="ARBA00023125"/>
    </source>
</evidence>
<evidence type="ECO:0000256" key="3">
    <source>
        <dbReference type="ARBA" id="ARBA00023163"/>
    </source>
</evidence>
<organism evidence="7 8">
    <name type="scientific">Marinospirillum celere</name>
    <dbReference type="NCBI Taxonomy" id="1122252"/>
    <lineage>
        <taxon>Bacteria</taxon>
        <taxon>Pseudomonadati</taxon>
        <taxon>Pseudomonadota</taxon>
        <taxon>Gammaproteobacteria</taxon>
        <taxon>Oceanospirillales</taxon>
        <taxon>Oceanospirillaceae</taxon>
        <taxon>Marinospirillum</taxon>
    </lineage>
</organism>
<dbReference type="EMBL" id="FOLH01000004">
    <property type="protein sequence ID" value="SFC27179.1"/>
    <property type="molecule type" value="Genomic_DNA"/>
</dbReference>
<dbReference type="Proteomes" id="UP000199058">
    <property type="component" value="Unassembled WGS sequence"/>
</dbReference>
<feature type="modified residue" description="4-aspartylphosphate" evidence="4">
    <location>
        <position position="55"/>
    </location>
</feature>
<dbReference type="GO" id="GO:0006355">
    <property type="term" value="P:regulation of DNA-templated transcription"/>
    <property type="evidence" value="ECO:0007669"/>
    <property type="project" value="InterPro"/>
</dbReference>
<dbReference type="InterPro" id="IPR011006">
    <property type="entry name" value="CheY-like_superfamily"/>
</dbReference>
<dbReference type="PROSITE" id="PS00622">
    <property type="entry name" value="HTH_LUXR_1"/>
    <property type="match status" value="1"/>
</dbReference>
<dbReference type="InterPro" id="IPR036388">
    <property type="entry name" value="WH-like_DNA-bd_sf"/>
</dbReference>
<feature type="domain" description="HTH luxR-type" evidence="5">
    <location>
        <begin position="136"/>
        <end position="201"/>
    </location>
</feature>
<dbReference type="SUPFAM" id="SSF46894">
    <property type="entry name" value="C-terminal effector domain of the bipartite response regulators"/>
    <property type="match status" value="1"/>
</dbReference>
<evidence type="ECO:0000259" key="5">
    <source>
        <dbReference type="PROSITE" id="PS50043"/>
    </source>
</evidence>
<dbReference type="PRINTS" id="PR00038">
    <property type="entry name" value="HTHLUXR"/>
</dbReference>
<keyword evidence="2" id="KW-0238">DNA-binding</keyword>
<dbReference type="STRING" id="1122252.SAMN05660443_2013"/>
<dbReference type="SMART" id="SM00421">
    <property type="entry name" value="HTH_LUXR"/>
    <property type="match status" value="1"/>
</dbReference>
<name>A0A1I1HSS2_9GAMM</name>
<dbReference type="RefSeq" id="WP_091962881.1">
    <property type="nucleotide sequence ID" value="NZ_FOLH01000004.1"/>
</dbReference>
<dbReference type="SMART" id="SM00448">
    <property type="entry name" value="REC"/>
    <property type="match status" value="1"/>
</dbReference>
<keyword evidence="8" id="KW-1185">Reference proteome</keyword>
<keyword evidence="4" id="KW-0597">Phosphoprotein</keyword>
<evidence type="ECO:0000256" key="4">
    <source>
        <dbReference type="PROSITE-ProRule" id="PRU00169"/>
    </source>
</evidence>
<reference evidence="7 8" key="1">
    <citation type="submission" date="2016-10" db="EMBL/GenBank/DDBJ databases">
        <authorList>
            <person name="de Groot N.N."/>
        </authorList>
    </citation>
    <scope>NUCLEOTIDE SEQUENCE [LARGE SCALE GENOMIC DNA]</scope>
    <source>
        <strain evidence="7 8">DSM 18438</strain>
    </source>
</reference>
<dbReference type="InterPro" id="IPR001789">
    <property type="entry name" value="Sig_transdc_resp-reg_receiver"/>
</dbReference>
<dbReference type="GO" id="GO:0003677">
    <property type="term" value="F:DNA binding"/>
    <property type="evidence" value="ECO:0007669"/>
    <property type="project" value="UniProtKB-KW"/>
</dbReference>
<dbReference type="SUPFAM" id="SSF52172">
    <property type="entry name" value="CheY-like"/>
    <property type="match status" value="1"/>
</dbReference>
<dbReference type="OrthoDB" id="9802186at2"/>
<evidence type="ECO:0000313" key="7">
    <source>
        <dbReference type="EMBL" id="SFC27179.1"/>
    </source>
</evidence>
<dbReference type="PROSITE" id="PS50043">
    <property type="entry name" value="HTH_LUXR_2"/>
    <property type="match status" value="1"/>
</dbReference>
<dbReference type="Pfam" id="PF00072">
    <property type="entry name" value="Response_reg"/>
    <property type="match status" value="1"/>
</dbReference>